<feature type="compositionally biased region" description="Pro residues" evidence="1">
    <location>
        <begin position="31"/>
        <end position="42"/>
    </location>
</feature>
<feature type="compositionally biased region" description="Basic residues" evidence="1">
    <location>
        <begin position="213"/>
        <end position="223"/>
    </location>
</feature>
<feature type="compositionally biased region" description="Pro residues" evidence="1">
    <location>
        <begin position="202"/>
        <end position="212"/>
    </location>
</feature>
<feature type="compositionally biased region" description="Gly residues" evidence="1">
    <location>
        <begin position="99"/>
        <end position="108"/>
    </location>
</feature>
<organism evidence="2 3">
    <name type="scientific">Calidithermus terrae</name>
    <dbReference type="NCBI Taxonomy" id="1408545"/>
    <lineage>
        <taxon>Bacteria</taxon>
        <taxon>Thermotogati</taxon>
        <taxon>Deinococcota</taxon>
        <taxon>Deinococci</taxon>
        <taxon>Thermales</taxon>
        <taxon>Thermaceae</taxon>
        <taxon>Calidithermus</taxon>
    </lineage>
</organism>
<protein>
    <submittedName>
        <fullName evidence="2">Uncharacterized protein</fullName>
    </submittedName>
</protein>
<keyword evidence="3" id="KW-1185">Reference proteome</keyword>
<sequence>MTAQRPSRANASRRPRKLVQWQHEGKERDPPAQPPRPCPPPHLPRKPPPRAQDRRRAGLPRAGGAGAQVPAGGLAVARLRRDRRAQQHAPAPAPPAAGRRGGGAGRGPPGARARGRGGRQAAVLPRDPLARAADPGGRAAGRAELRRLPRLRGVARGRPGGAAAVARPRRPRRGGAAGGFGQPQAGAGLRPGVGAHRAPLRGGPPPGDPPALPRRRPRGRPGRLRAVQARAARRAGRRAAARDAGARAAGRARHRAAGRRPQAPGRRAPRRRAAPAGAGGARARVGDDGGGLGRGEIHLPGRGTRGGQVAPGYRLPRQQGPLRAPRDPPRRREDPLLHQQPLRPDHAGPVPRLLPPGVGAPDPRPLAPRARRGPTRLRPRPADALLRGRGPRLRPDRRPRRGGLRR</sequence>
<dbReference type="EMBL" id="QXDL01000189">
    <property type="protein sequence ID" value="RIH81263.1"/>
    <property type="molecule type" value="Genomic_DNA"/>
</dbReference>
<feature type="compositionally biased region" description="Low complexity" evidence="1">
    <location>
        <begin position="1"/>
        <end position="10"/>
    </location>
</feature>
<reference evidence="2 3" key="1">
    <citation type="submission" date="2018-08" db="EMBL/GenBank/DDBJ databases">
        <title>Meiothermus terrae DSM 26712 genome sequencing project.</title>
        <authorList>
            <person name="Da Costa M.S."/>
            <person name="Albuquerque L."/>
            <person name="Raposo P."/>
            <person name="Froufe H.J.C."/>
            <person name="Barroso C.S."/>
            <person name="Egas C."/>
        </authorList>
    </citation>
    <scope>NUCLEOTIDE SEQUENCE [LARGE SCALE GENOMIC DNA]</scope>
    <source>
        <strain evidence="2 3">DSM 26712</strain>
    </source>
</reference>
<evidence type="ECO:0000256" key="1">
    <source>
        <dbReference type="SAM" id="MobiDB-lite"/>
    </source>
</evidence>
<dbReference type="Proteomes" id="UP000265715">
    <property type="component" value="Unassembled WGS sequence"/>
</dbReference>
<feature type="compositionally biased region" description="Basic residues" evidence="1">
    <location>
        <begin position="369"/>
        <end position="379"/>
    </location>
</feature>
<feature type="compositionally biased region" description="Low complexity" evidence="1">
    <location>
        <begin position="67"/>
        <end position="77"/>
    </location>
</feature>
<evidence type="ECO:0000313" key="2">
    <source>
        <dbReference type="EMBL" id="RIH81263.1"/>
    </source>
</evidence>
<feature type="compositionally biased region" description="Low complexity" evidence="1">
    <location>
        <begin position="347"/>
        <end position="361"/>
    </location>
</feature>
<evidence type="ECO:0000313" key="3">
    <source>
        <dbReference type="Proteomes" id="UP000265715"/>
    </source>
</evidence>
<feature type="compositionally biased region" description="Low complexity" evidence="1">
    <location>
        <begin position="130"/>
        <end position="140"/>
    </location>
</feature>
<dbReference type="AlphaFoldDB" id="A0A399ECN7"/>
<name>A0A399ECN7_9DEIN</name>
<comment type="caution">
    <text evidence="2">The sequence shown here is derived from an EMBL/GenBank/DDBJ whole genome shotgun (WGS) entry which is preliminary data.</text>
</comment>
<gene>
    <name evidence="2" type="ORF">Mterra_03275</name>
</gene>
<feature type="compositionally biased region" description="Basic residues" evidence="1">
    <location>
        <begin position="389"/>
        <end position="406"/>
    </location>
</feature>
<feature type="compositionally biased region" description="Basic and acidic residues" evidence="1">
    <location>
        <begin position="324"/>
        <end position="336"/>
    </location>
</feature>
<feature type="region of interest" description="Disordered" evidence="1">
    <location>
        <begin position="1"/>
        <end position="406"/>
    </location>
</feature>
<feature type="compositionally biased region" description="Low complexity" evidence="1">
    <location>
        <begin position="156"/>
        <end position="166"/>
    </location>
</feature>
<accession>A0A399ECN7</accession>
<proteinExistence type="predicted"/>